<feature type="domain" description="HTH tetR-type" evidence="3">
    <location>
        <begin position="15"/>
        <end position="75"/>
    </location>
</feature>
<feature type="DNA-binding region" description="H-T-H motif" evidence="2">
    <location>
        <begin position="38"/>
        <end position="57"/>
    </location>
</feature>
<keyword evidence="1 2" id="KW-0238">DNA-binding</keyword>
<evidence type="ECO:0000256" key="1">
    <source>
        <dbReference type="ARBA" id="ARBA00023125"/>
    </source>
</evidence>
<dbReference type="PROSITE" id="PS50977">
    <property type="entry name" value="HTH_TETR_2"/>
    <property type="match status" value="1"/>
</dbReference>
<dbReference type="RefSeq" id="WP_090931179.1">
    <property type="nucleotide sequence ID" value="NZ_FNDJ01000005.1"/>
</dbReference>
<dbReference type="InterPro" id="IPR041483">
    <property type="entry name" value="TetR_C_34"/>
</dbReference>
<proteinExistence type="predicted"/>
<dbReference type="Gene3D" id="1.10.357.10">
    <property type="entry name" value="Tetracycline Repressor, domain 2"/>
    <property type="match status" value="1"/>
</dbReference>
<evidence type="ECO:0000313" key="4">
    <source>
        <dbReference type="EMBL" id="SDI33585.1"/>
    </source>
</evidence>
<evidence type="ECO:0000313" key="5">
    <source>
        <dbReference type="Proteomes" id="UP000199202"/>
    </source>
</evidence>
<evidence type="ECO:0000256" key="2">
    <source>
        <dbReference type="PROSITE-ProRule" id="PRU00335"/>
    </source>
</evidence>
<dbReference type="OrthoDB" id="6637160at2"/>
<accession>A0A1G8JQX5</accession>
<dbReference type="SUPFAM" id="SSF46689">
    <property type="entry name" value="Homeodomain-like"/>
    <property type="match status" value="1"/>
</dbReference>
<dbReference type="AlphaFoldDB" id="A0A1G8JQX5"/>
<dbReference type="InterPro" id="IPR001647">
    <property type="entry name" value="HTH_TetR"/>
</dbReference>
<reference evidence="4 5" key="1">
    <citation type="submission" date="2016-10" db="EMBL/GenBank/DDBJ databases">
        <authorList>
            <person name="de Groot N.N."/>
        </authorList>
    </citation>
    <scope>NUCLEOTIDE SEQUENCE [LARGE SCALE GENOMIC DNA]</scope>
    <source>
        <strain evidence="4 5">CGMCC 4.6533</strain>
    </source>
</reference>
<evidence type="ECO:0000259" key="3">
    <source>
        <dbReference type="PROSITE" id="PS50977"/>
    </source>
</evidence>
<keyword evidence="5" id="KW-1185">Reference proteome</keyword>
<gene>
    <name evidence="4" type="ORF">SAMN05421869_105159</name>
</gene>
<dbReference type="STRING" id="633440.SAMN05421869_105159"/>
<dbReference type="EMBL" id="FNDJ01000005">
    <property type="protein sequence ID" value="SDI33585.1"/>
    <property type="molecule type" value="Genomic_DNA"/>
</dbReference>
<dbReference type="Proteomes" id="UP000199202">
    <property type="component" value="Unassembled WGS sequence"/>
</dbReference>
<sequence length="217" mass="24160">MTTRPIRARSAQDKLQRSRDLLAAARKLALAHGVKDVTLTKVTQEAGLHPSALRRYFDSTEELLLELAEEAWQSWEDDVLGALGGRRDLPAGTVASVLAESLERNPLFSDLLTHVALSLEDSVDLDRARRYKSRSFQVFDRIAEELVTASADLDLPAARDVLMTTLAAAAYLWQVSHPSQTLATLYEQEPRWGHVAMSFVPTMTRLVEAQIRGARHS</sequence>
<dbReference type="InterPro" id="IPR009057">
    <property type="entry name" value="Homeodomain-like_sf"/>
</dbReference>
<protein>
    <submittedName>
        <fullName evidence="4">DNA-binding transcriptional regulator, AcrR family</fullName>
    </submittedName>
</protein>
<dbReference type="Pfam" id="PF00440">
    <property type="entry name" value="TetR_N"/>
    <property type="match status" value="1"/>
</dbReference>
<name>A0A1G8JQX5_9ACTN</name>
<dbReference type="GO" id="GO:0003677">
    <property type="term" value="F:DNA binding"/>
    <property type="evidence" value="ECO:0007669"/>
    <property type="project" value="UniProtKB-UniRule"/>
</dbReference>
<dbReference type="Pfam" id="PF17929">
    <property type="entry name" value="TetR_C_34"/>
    <property type="match status" value="1"/>
</dbReference>
<organism evidence="4 5">
    <name type="scientific">Nonomuraea jiangxiensis</name>
    <dbReference type="NCBI Taxonomy" id="633440"/>
    <lineage>
        <taxon>Bacteria</taxon>
        <taxon>Bacillati</taxon>
        <taxon>Actinomycetota</taxon>
        <taxon>Actinomycetes</taxon>
        <taxon>Streptosporangiales</taxon>
        <taxon>Streptosporangiaceae</taxon>
        <taxon>Nonomuraea</taxon>
    </lineage>
</organism>